<evidence type="ECO:0000313" key="3">
    <source>
        <dbReference type="EMBL" id="MBM7841297.1"/>
    </source>
</evidence>
<dbReference type="GO" id="GO:0008168">
    <property type="term" value="F:methyltransferase activity"/>
    <property type="evidence" value="ECO:0007669"/>
    <property type="project" value="UniProtKB-KW"/>
</dbReference>
<dbReference type="EMBL" id="JAFBCV010000028">
    <property type="protein sequence ID" value="MBM7841297.1"/>
    <property type="molecule type" value="Genomic_DNA"/>
</dbReference>
<dbReference type="Pfam" id="PF00590">
    <property type="entry name" value="TP_methylase"/>
    <property type="match status" value="1"/>
</dbReference>
<keyword evidence="3" id="KW-0808">Transferase</keyword>
<dbReference type="Proteomes" id="UP001179280">
    <property type="component" value="Unassembled WGS sequence"/>
</dbReference>
<dbReference type="Gene3D" id="1.10.287.1080">
    <property type="entry name" value="MazG-like"/>
    <property type="match status" value="2"/>
</dbReference>
<keyword evidence="4" id="KW-1185">Reference proteome</keyword>
<evidence type="ECO:0000259" key="1">
    <source>
        <dbReference type="Pfam" id="PF00590"/>
    </source>
</evidence>
<name>A0ABS2T0I3_9BACI</name>
<accession>A0ABS2T0I3</accession>
<dbReference type="SUPFAM" id="SSF53790">
    <property type="entry name" value="Tetrapyrrole methylase"/>
    <property type="match status" value="1"/>
</dbReference>
<dbReference type="PANTHER" id="PTHR30522">
    <property type="entry name" value="NUCLEOSIDE TRIPHOSPHATE PYROPHOSPHOHYDROLASE"/>
    <property type="match status" value="1"/>
</dbReference>
<sequence length="482" mass="54635">MGRIQVVGLGAGELAQLPLGIYRELKGARSLYVRTVDHPVLKELKEEGITFQSFDSVYEQHQSFEEVYDAIVNQLIELAAIEDVLYAVPGHPFVAEKTVQLLKERVEGTDIELKIVGGASFLDQMYTTLGIDPIEGCQIVDGTALTADEIQIRHHVIVVQVYDAMIASEVKLTLMEKLPDDYEVTIVTAAGTSSEVVQKVKLYELDRYTKLNNLTAVYVPPVKEAELLERDFSHLRRIIETLRGPGGCPWDQKQTHQSLKRYLLEETYEVFEAINEDDDEHLAEELGDVLLQVLLHAQIGEEEGFFTIDDVVAGLAQKMIRRHPHVFGNKDVSNEQEVLKNWQEIKKEEKPQQVVSEVLSKLTSEASILAVAEKLQKEAAAIGFEYAQIEDVWAKLEEETKEVKEASLDSLEEEYGDLLLTVVSLGRFYKVSPGVALHYAVQKFRNRFAFMEEQARHNGTVLSNSDFDQLNKWWKEAKQEEE</sequence>
<dbReference type="PANTHER" id="PTHR30522:SF0">
    <property type="entry name" value="NUCLEOSIDE TRIPHOSPHATE PYROPHOSPHOHYDROLASE"/>
    <property type="match status" value="1"/>
</dbReference>
<dbReference type="NCBIfam" id="NF007113">
    <property type="entry name" value="PRK09562.1"/>
    <property type="match status" value="1"/>
</dbReference>
<dbReference type="Gene3D" id="3.40.1010.10">
    <property type="entry name" value="Cobalt-precorrin-4 Transmethylase, Domain 1"/>
    <property type="match status" value="1"/>
</dbReference>
<dbReference type="InterPro" id="IPR035013">
    <property type="entry name" value="YabN_N"/>
</dbReference>
<reference evidence="3" key="1">
    <citation type="submission" date="2021-01" db="EMBL/GenBank/DDBJ databases">
        <title>Genomic Encyclopedia of Type Strains, Phase IV (KMG-IV): sequencing the most valuable type-strain genomes for metagenomic binning, comparative biology and taxonomic classification.</title>
        <authorList>
            <person name="Goeker M."/>
        </authorList>
    </citation>
    <scope>NUCLEOTIDE SEQUENCE</scope>
    <source>
        <strain evidence="3">DSM 21943</strain>
    </source>
</reference>
<gene>
    <name evidence="3" type="ORF">JOC54_004600</name>
</gene>
<dbReference type="InterPro" id="IPR048015">
    <property type="entry name" value="NTP-PPase_MazG-like_N"/>
</dbReference>
<dbReference type="NCBIfam" id="TIGR00444">
    <property type="entry name" value="mazG"/>
    <property type="match status" value="1"/>
</dbReference>
<dbReference type="RefSeq" id="WP_204469328.1">
    <property type="nucleotide sequence ID" value="NZ_JAFBCV010000028.1"/>
</dbReference>
<dbReference type="InterPro" id="IPR011551">
    <property type="entry name" value="NTP_PyrPHydrolase_MazG"/>
</dbReference>
<proteinExistence type="predicted"/>
<dbReference type="GO" id="GO:0032259">
    <property type="term" value="P:methylation"/>
    <property type="evidence" value="ECO:0007669"/>
    <property type="project" value="UniProtKB-KW"/>
</dbReference>
<feature type="domain" description="NTP pyrophosphohydrolase MazG-like" evidence="2">
    <location>
        <begin position="254"/>
        <end position="327"/>
    </location>
</feature>
<dbReference type="InterPro" id="IPR014777">
    <property type="entry name" value="4pyrrole_Mease_sub1"/>
</dbReference>
<feature type="domain" description="Tetrapyrrole methylase" evidence="1">
    <location>
        <begin position="4"/>
        <end position="206"/>
    </location>
</feature>
<dbReference type="Pfam" id="PF03819">
    <property type="entry name" value="MazG"/>
    <property type="match status" value="1"/>
</dbReference>
<protein>
    <submittedName>
        <fullName evidence="3">Tetrapyrrole methylase family protein/MazG family protein</fullName>
    </submittedName>
</protein>
<dbReference type="InterPro" id="IPR024180">
    <property type="entry name" value="Tetrapyrrole_Mease/MazG_pred"/>
</dbReference>
<dbReference type="InterPro" id="IPR035996">
    <property type="entry name" value="4pyrrol_Methylase_sf"/>
</dbReference>
<dbReference type="CDD" id="cd11529">
    <property type="entry name" value="NTP-PPase_MazG_Cterm"/>
    <property type="match status" value="1"/>
</dbReference>
<dbReference type="InterPro" id="IPR004518">
    <property type="entry name" value="MazG-like_dom"/>
</dbReference>
<dbReference type="InterPro" id="IPR000878">
    <property type="entry name" value="4pyrrol_Mease"/>
</dbReference>
<comment type="caution">
    <text evidence="3">The sequence shown here is derived from an EMBL/GenBank/DDBJ whole genome shotgun (WGS) entry which is preliminary data.</text>
</comment>
<keyword evidence="3" id="KW-0489">Methyltransferase</keyword>
<dbReference type="CDD" id="cd11723">
    <property type="entry name" value="YabN_N_like"/>
    <property type="match status" value="1"/>
</dbReference>
<evidence type="ECO:0000313" key="4">
    <source>
        <dbReference type="Proteomes" id="UP001179280"/>
    </source>
</evidence>
<dbReference type="InterPro" id="IPR048011">
    <property type="entry name" value="NTP-PPase_MazG-like_C"/>
</dbReference>
<evidence type="ECO:0000259" key="2">
    <source>
        <dbReference type="Pfam" id="PF03819"/>
    </source>
</evidence>
<dbReference type="CDD" id="cd11528">
    <property type="entry name" value="NTP-PPase_MazG_Nterm"/>
    <property type="match status" value="1"/>
</dbReference>
<organism evidence="3 4">
    <name type="scientific">Shouchella xiaoxiensis</name>
    <dbReference type="NCBI Taxonomy" id="766895"/>
    <lineage>
        <taxon>Bacteria</taxon>
        <taxon>Bacillati</taxon>
        <taxon>Bacillota</taxon>
        <taxon>Bacilli</taxon>
        <taxon>Bacillales</taxon>
        <taxon>Bacillaceae</taxon>
        <taxon>Shouchella</taxon>
    </lineage>
</organism>
<dbReference type="PIRSF" id="PIRSF002845">
    <property type="entry name" value="Ttrprl_mtas_MazG"/>
    <property type="match status" value="1"/>
</dbReference>
<dbReference type="SUPFAM" id="SSF101386">
    <property type="entry name" value="all-alpha NTP pyrophosphatases"/>
    <property type="match status" value="2"/>
</dbReference>